<keyword evidence="3" id="KW-1185">Reference proteome</keyword>
<name>A0ABQ5VZD6_9HYPH</name>
<organism evidence="2 3">
    <name type="scientific">Devosia nitrariae</name>
    <dbReference type="NCBI Taxonomy" id="2071872"/>
    <lineage>
        <taxon>Bacteria</taxon>
        <taxon>Pseudomonadati</taxon>
        <taxon>Pseudomonadota</taxon>
        <taxon>Alphaproteobacteria</taxon>
        <taxon>Hyphomicrobiales</taxon>
        <taxon>Devosiaceae</taxon>
        <taxon>Devosia</taxon>
    </lineage>
</organism>
<evidence type="ECO:0000313" key="3">
    <source>
        <dbReference type="Proteomes" id="UP001156691"/>
    </source>
</evidence>
<dbReference type="EMBL" id="BSNS01000002">
    <property type="protein sequence ID" value="GLQ53082.1"/>
    <property type="molecule type" value="Genomic_DNA"/>
</dbReference>
<proteinExistence type="predicted"/>
<accession>A0ABQ5VZD6</accession>
<keyword evidence="1" id="KW-0812">Transmembrane</keyword>
<dbReference type="Proteomes" id="UP001156691">
    <property type="component" value="Unassembled WGS sequence"/>
</dbReference>
<reference evidence="3" key="1">
    <citation type="journal article" date="2019" name="Int. J. Syst. Evol. Microbiol.">
        <title>The Global Catalogue of Microorganisms (GCM) 10K type strain sequencing project: providing services to taxonomists for standard genome sequencing and annotation.</title>
        <authorList>
            <consortium name="The Broad Institute Genomics Platform"/>
            <consortium name="The Broad Institute Genome Sequencing Center for Infectious Disease"/>
            <person name="Wu L."/>
            <person name="Ma J."/>
        </authorList>
    </citation>
    <scope>NUCLEOTIDE SEQUENCE [LARGE SCALE GENOMIC DNA]</scope>
    <source>
        <strain evidence="3">NBRC 112416</strain>
    </source>
</reference>
<gene>
    <name evidence="2" type="ORF">GCM10010862_03400</name>
</gene>
<keyword evidence="1" id="KW-0472">Membrane</keyword>
<evidence type="ECO:0000256" key="1">
    <source>
        <dbReference type="SAM" id="Phobius"/>
    </source>
</evidence>
<keyword evidence="1" id="KW-1133">Transmembrane helix</keyword>
<feature type="transmembrane region" description="Helical" evidence="1">
    <location>
        <begin position="34"/>
        <end position="54"/>
    </location>
</feature>
<evidence type="ECO:0000313" key="2">
    <source>
        <dbReference type="EMBL" id="GLQ53082.1"/>
    </source>
</evidence>
<protein>
    <submittedName>
        <fullName evidence="2">Uncharacterized protein</fullName>
    </submittedName>
</protein>
<sequence>MLKVGAANARPDLTYATATSSCPNPTGTNMYRTIVLAGLYTIAIALMALPYGLAL</sequence>
<comment type="caution">
    <text evidence="2">The sequence shown here is derived from an EMBL/GenBank/DDBJ whole genome shotgun (WGS) entry which is preliminary data.</text>
</comment>